<dbReference type="OrthoDB" id="9802649at2"/>
<dbReference type="EMBL" id="PDNV01000013">
    <property type="protein sequence ID" value="PLC52478.1"/>
    <property type="molecule type" value="Genomic_DNA"/>
</dbReference>
<dbReference type="Proteomes" id="UP000234328">
    <property type="component" value="Unassembled WGS sequence"/>
</dbReference>
<dbReference type="Gene3D" id="3.90.550.10">
    <property type="entry name" value="Spore Coat Polysaccharide Biosynthesis Protein SpsA, Chain A"/>
    <property type="match status" value="1"/>
</dbReference>
<protein>
    <submittedName>
        <fullName evidence="2">Family 2 glycosyl transferase</fullName>
    </submittedName>
</protein>
<comment type="caution">
    <text evidence="2">The sequence shown here is derived from an EMBL/GenBank/DDBJ whole genome shotgun (WGS) entry which is preliminary data.</text>
</comment>
<feature type="domain" description="Glycosyltransferase 2-like" evidence="1">
    <location>
        <begin position="8"/>
        <end position="116"/>
    </location>
</feature>
<dbReference type="Pfam" id="PF00535">
    <property type="entry name" value="Glycos_transf_2"/>
    <property type="match status" value="1"/>
</dbReference>
<dbReference type="PANTHER" id="PTHR22916">
    <property type="entry name" value="GLYCOSYLTRANSFERASE"/>
    <property type="match status" value="1"/>
</dbReference>
<dbReference type="AlphaFoldDB" id="A0A2N4UBV4"/>
<keyword evidence="2" id="KW-0808">Transferase</keyword>
<dbReference type="InterPro" id="IPR029044">
    <property type="entry name" value="Nucleotide-diphossugar_trans"/>
</dbReference>
<organism evidence="2 3">
    <name type="scientific">Pollutimonas nitritireducens</name>
    <dbReference type="NCBI Taxonomy" id="2045209"/>
    <lineage>
        <taxon>Bacteria</taxon>
        <taxon>Pseudomonadati</taxon>
        <taxon>Pseudomonadota</taxon>
        <taxon>Betaproteobacteria</taxon>
        <taxon>Burkholderiales</taxon>
        <taxon>Alcaligenaceae</taxon>
        <taxon>Pollutimonas</taxon>
    </lineage>
</organism>
<dbReference type="CDD" id="cd04196">
    <property type="entry name" value="GT_2_like_d"/>
    <property type="match status" value="1"/>
</dbReference>
<dbReference type="InterPro" id="IPR001173">
    <property type="entry name" value="Glyco_trans_2-like"/>
</dbReference>
<accession>A0A2N4UBV4</accession>
<dbReference type="PANTHER" id="PTHR22916:SF3">
    <property type="entry name" value="UDP-GLCNAC:BETAGAL BETA-1,3-N-ACETYLGLUCOSAMINYLTRANSFERASE-LIKE PROTEIN 1"/>
    <property type="match status" value="1"/>
</dbReference>
<sequence>MQAPLVEILMATYNGAPFLAAQIESILAQSYRNWRLVIHDDGSSDGTVQLVRDYALRFPKQITLMDDGIAHGSAKHNFAHLMGHATAGYVMLADQDDIWLPNKVQHSMDLLMAEEKRLGKHMPVAVFTDLVVVDEELEVVAPSFWAFQNLRPQRLVASIENLAVRNCITGCTLLMNKSALSVCLPVPEVAVMHDWWCGLKILQGKGKLIPLHSATILYRQHSGNVVGARQWGVGVIFRKILGFRRYRQEFWANYMMAKHFLPDLNIISFFLRKIMLAIR</sequence>
<reference evidence="2 3" key="1">
    <citation type="submission" date="2017-10" db="EMBL/GenBank/DDBJ databases">
        <title>Two draft genome sequences of Pusillimonas sp. strains isolated from a nitrate- and radionuclide-contaminated groundwater in Russia.</title>
        <authorList>
            <person name="Grouzdev D.S."/>
            <person name="Tourova T.P."/>
            <person name="Goeva M.A."/>
            <person name="Babich T.L."/>
            <person name="Sokolova D.S."/>
            <person name="Abdullin R."/>
            <person name="Poltaraus A.B."/>
            <person name="Toshchakov S.V."/>
            <person name="Nazina T.N."/>
        </authorList>
    </citation>
    <scope>NUCLEOTIDE SEQUENCE [LARGE SCALE GENOMIC DNA]</scope>
    <source>
        <strain evidence="2 3">JR1/69-2-13</strain>
    </source>
</reference>
<proteinExistence type="predicted"/>
<evidence type="ECO:0000259" key="1">
    <source>
        <dbReference type="Pfam" id="PF00535"/>
    </source>
</evidence>
<evidence type="ECO:0000313" key="3">
    <source>
        <dbReference type="Proteomes" id="UP000234328"/>
    </source>
</evidence>
<evidence type="ECO:0000313" key="2">
    <source>
        <dbReference type="EMBL" id="PLC52478.1"/>
    </source>
</evidence>
<dbReference type="SUPFAM" id="SSF53448">
    <property type="entry name" value="Nucleotide-diphospho-sugar transferases"/>
    <property type="match status" value="1"/>
</dbReference>
<gene>
    <name evidence="2" type="ORF">CR155_18450</name>
</gene>
<keyword evidence="3" id="KW-1185">Reference proteome</keyword>
<name>A0A2N4UBV4_9BURK</name>
<dbReference type="RefSeq" id="WP_102071497.1">
    <property type="nucleotide sequence ID" value="NZ_PDNV01000013.1"/>
</dbReference>
<dbReference type="GO" id="GO:0016758">
    <property type="term" value="F:hexosyltransferase activity"/>
    <property type="evidence" value="ECO:0007669"/>
    <property type="project" value="UniProtKB-ARBA"/>
</dbReference>